<reference evidence="1 2" key="1">
    <citation type="journal article" date="2014" name="Genome Biol. Evol.">
        <title>The genome of the myxosporean Thelohanellus kitauei shows adaptations to nutrient acquisition within its fish host.</title>
        <authorList>
            <person name="Yang Y."/>
            <person name="Xiong J."/>
            <person name="Zhou Z."/>
            <person name="Huo F."/>
            <person name="Miao W."/>
            <person name="Ran C."/>
            <person name="Liu Y."/>
            <person name="Zhang J."/>
            <person name="Feng J."/>
            <person name="Wang M."/>
            <person name="Wang M."/>
            <person name="Wang L."/>
            <person name="Yao B."/>
        </authorList>
    </citation>
    <scope>NUCLEOTIDE SEQUENCE [LARGE SCALE GENOMIC DNA]</scope>
    <source>
        <strain evidence="1">Wuqing</strain>
    </source>
</reference>
<dbReference type="EMBL" id="JWZT01004591">
    <property type="protein sequence ID" value="KII63766.1"/>
    <property type="molecule type" value="Genomic_DNA"/>
</dbReference>
<keyword evidence="2" id="KW-1185">Reference proteome</keyword>
<dbReference type="Proteomes" id="UP000031668">
    <property type="component" value="Unassembled WGS sequence"/>
</dbReference>
<name>A0A0C2MQ49_THEKT</name>
<organism evidence="1 2">
    <name type="scientific">Thelohanellus kitauei</name>
    <name type="common">Myxosporean</name>
    <dbReference type="NCBI Taxonomy" id="669202"/>
    <lineage>
        <taxon>Eukaryota</taxon>
        <taxon>Metazoa</taxon>
        <taxon>Cnidaria</taxon>
        <taxon>Myxozoa</taxon>
        <taxon>Myxosporea</taxon>
        <taxon>Bivalvulida</taxon>
        <taxon>Platysporina</taxon>
        <taxon>Myxobolidae</taxon>
        <taxon>Thelohanellus</taxon>
    </lineage>
</organism>
<evidence type="ECO:0000313" key="2">
    <source>
        <dbReference type="Proteomes" id="UP000031668"/>
    </source>
</evidence>
<dbReference type="AlphaFoldDB" id="A0A0C2MQ49"/>
<comment type="caution">
    <text evidence="1">The sequence shown here is derived from an EMBL/GenBank/DDBJ whole genome shotgun (WGS) entry which is preliminary data.</text>
</comment>
<gene>
    <name evidence="1" type="ORF">RF11_15000</name>
</gene>
<evidence type="ECO:0000313" key="1">
    <source>
        <dbReference type="EMBL" id="KII63766.1"/>
    </source>
</evidence>
<sequence>MNLNNSRYGSTLKDIHLKEVLKWILLTFSVLTPPPRLGLVSAKDSRLLDQPNIKRFNILIPVGFCIIKCAIHNVRDFTYAKISPCTRHATIQQEFNLARRTK</sequence>
<protein>
    <submittedName>
        <fullName evidence="1">Uncharacterized protein</fullName>
    </submittedName>
</protein>
<proteinExistence type="predicted"/>
<accession>A0A0C2MQ49</accession>